<dbReference type="InParanoid" id="C4Y267"/>
<name>C4Y267_CLAL4</name>
<dbReference type="KEGG" id="clu:CLUG_02299"/>
<dbReference type="EMBL" id="CH408077">
    <property type="protein sequence ID" value="EEQ38176.1"/>
    <property type="molecule type" value="Genomic_DNA"/>
</dbReference>
<reference evidence="1 2" key="1">
    <citation type="journal article" date="2009" name="Nature">
        <title>Evolution of pathogenicity and sexual reproduction in eight Candida genomes.</title>
        <authorList>
            <person name="Butler G."/>
            <person name="Rasmussen M.D."/>
            <person name="Lin M.F."/>
            <person name="Santos M.A."/>
            <person name="Sakthikumar S."/>
            <person name="Munro C.A."/>
            <person name="Rheinbay E."/>
            <person name="Grabherr M."/>
            <person name="Forche A."/>
            <person name="Reedy J.L."/>
            <person name="Agrafioti I."/>
            <person name="Arnaud M.B."/>
            <person name="Bates S."/>
            <person name="Brown A.J."/>
            <person name="Brunke S."/>
            <person name="Costanzo M.C."/>
            <person name="Fitzpatrick D.A."/>
            <person name="de Groot P.W."/>
            <person name="Harris D."/>
            <person name="Hoyer L.L."/>
            <person name="Hube B."/>
            <person name="Klis F.M."/>
            <person name="Kodira C."/>
            <person name="Lennard N."/>
            <person name="Logue M.E."/>
            <person name="Martin R."/>
            <person name="Neiman A.M."/>
            <person name="Nikolaou E."/>
            <person name="Quail M.A."/>
            <person name="Quinn J."/>
            <person name="Santos M.C."/>
            <person name="Schmitzberger F.F."/>
            <person name="Sherlock G."/>
            <person name="Shah P."/>
            <person name="Silverstein K.A."/>
            <person name="Skrzypek M.S."/>
            <person name="Soll D."/>
            <person name="Staggs R."/>
            <person name="Stansfield I."/>
            <person name="Stumpf M.P."/>
            <person name="Sudbery P.E."/>
            <person name="Srikantha T."/>
            <person name="Zeng Q."/>
            <person name="Berman J."/>
            <person name="Berriman M."/>
            <person name="Heitman J."/>
            <person name="Gow N.A."/>
            <person name="Lorenz M.C."/>
            <person name="Birren B.W."/>
            <person name="Kellis M."/>
            <person name="Cuomo C.A."/>
        </authorList>
    </citation>
    <scope>NUCLEOTIDE SEQUENCE [LARGE SCALE GENOMIC DNA]</scope>
    <source>
        <strain evidence="1 2">ATCC 42720</strain>
    </source>
</reference>
<protein>
    <submittedName>
        <fullName evidence="1">Uncharacterized protein</fullName>
    </submittedName>
</protein>
<dbReference type="Proteomes" id="UP000007703">
    <property type="component" value="Unassembled WGS sequence"/>
</dbReference>
<gene>
    <name evidence="1" type="ORF">CLUG_02299</name>
</gene>
<dbReference type="VEuPathDB" id="FungiDB:CLUG_02299"/>
<accession>C4Y267</accession>
<evidence type="ECO:0000313" key="2">
    <source>
        <dbReference type="Proteomes" id="UP000007703"/>
    </source>
</evidence>
<dbReference type="HOGENOM" id="CLU_1626857_0_0_1"/>
<sequence length="163" mass="18515">MLAVGLVSHSSSGVRWNNHNSTGFDVITVCWCKSTWSWVSTVGFVGHSSGSMWGDNFNSTGRDFATIAWGVSTGSWVSRVCDMGFSSSLWRNQTTQGTKLECCHIQCYVARCWVSTVFRTSHSGGFLWRNNRKKCMFGAVHSRSVCKFRSLGVRCSCRRWWWW</sequence>
<proteinExistence type="predicted"/>
<evidence type="ECO:0000313" key="1">
    <source>
        <dbReference type="EMBL" id="EEQ38176.1"/>
    </source>
</evidence>
<organism evidence="1 2">
    <name type="scientific">Clavispora lusitaniae (strain ATCC 42720)</name>
    <name type="common">Yeast</name>
    <name type="synonym">Candida lusitaniae</name>
    <dbReference type="NCBI Taxonomy" id="306902"/>
    <lineage>
        <taxon>Eukaryota</taxon>
        <taxon>Fungi</taxon>
        <taxon>Dikarya</taxon>
        <taxon>Ascomycota</taxon>
        <taxon>Saccharomycotina</taxon>
        <taxon>Pichiomycetes</taxon>
        <taxon>Metschnikowiaceae</taxon>
        <taxon>Clavispora</taxon>
    </lineage>
</organism>
<dbReference type="AlphaFoldDB" id="C4Y267"/>